<protein>
    <submittedName>
        <fullName evidence="2">Uncharacterized protein</fullName>
    </submittedName>
</protein>
<dbReference type="AlphaFoldDB" id="A0A2A9NFZ9"/>
<dbReference type="EMBL" id="KZ302178">
    <property type="protein sequence ID" value="PFH46573.1"/>
    <property type="molecule type" value="Genomic_DNA"/>
</dbReference>
<gene>
    <name evidence="2" type="ORF">AMATHDRAFT_7641</name>
</gene>
<evidence type="ECO:0000256" key="1">
    <source>
        <dbReference type="SAM" id="MobiDB-lite"/>
    </source>
</evidence>
<evidence type="ECO:0000313" key="3">
    <source>
        <dbReference type="Proteomes" id="UP000242287"/>
    </source>
</evidence>
<evidence type="ECO:0000313" key="2">
    <source>
        <dbReference type="EMBL" id="PFH46573.1"/>
    </source>
</evidence>
<name>A0A2A9NFZ9_9AGAR</name>
<keyword evidence="3" id="KW-1185">Reference proteome</keyword>
<dbReference type="Proteomes" id="UP000242287">
    <property type="component" value="Unassembled WGS sequence"/>
</dbReference>
<reference evidence="2 3" key="1">
    <citation type="submission" date="2014-02" db="EMBL/GenBank/DDBJ databases">
        <title>Transposable element dynamics among asymbiotic and ectomycorrhizal Amanita fungi.</title>
        <authorList>
            <consortium name="DOE Joint Genome Institute"/>
            <person name="Hess J."/>
            <person name="Skrede I."/>
            <person name="Wolfe B."/>
            <person name="LaButti K."/>
            <person name="Ohm R.A."/>
            <person name="Grigoriev I.V."/>
            <person name="Pringle A."/>
        </authorList>
    </citation>
    <scope>NUCLEOTIDE SEQUENCE [LARGE SCALE GENOMIC DNA]</scope>
    <source>
        <strain evidence="2 3">SKay4041</strain>
    </source>
</reference>
<organism evidence="2 3">
    <name type="scientific">Amanita thiersii Skay4041</name>
    <dbReference type="NCBI Taxonomy" id="703135"/>
    <lineage>
        <taxon>Eukaryota</taxon>
        <taxon>Fungi</taxon>
        <taxon>Dikarya</taxon>
        <taxon>Basidiomycota</taxon>
        <taxon>Agaricomycotina</taxon>
        <taxon>Agaricomycetes</taxon>
        <taxon>Agaricomycetidae</taxon>
        <taxon>Agaricales</taxon>
        <taxon>Pluteineae</taxon>
        <taxon>Amanitaceae</taxon>
        <taxon>Amanita</taxon>
    </lineage>
</organism>
<accession>A0A2A9NFZ9</accession>
<feature type="compositionally biased region" description="Acidic residues" evidence="1">
    <location>
        <begin position="88"/>
        <end position="100"/>
    </location>
</feature>
<feature type="region of interest" description="Disordered" evidence="1">
    <location>
        <begin position="78"/>
        <end position="101"/>
    </location>
</feature>
<sequence length="159" mass="18821">MEDIRATGSRSQQLREGATSLVKEVGEDLRLIEGMIHMLNKSREPTPRDRELRMRLMDLMDQYHEYLSPLQRHVLKTMKKRSGKEEEVREEEDGMDEMDQMDQSVAGEFEERLVLASEDEEEGVYEVQQEELEEGEWMEEDEDIEYKDQRISVMSEQTS</sequence>
<proteinExistence type="predicted"/>